<dbReference type="PANTHER" id="PTHR45614">
    <property type="entry name" value="MYB PROTEIN-RELATED"/>
    <property type="match status" value="1"/>
</dbReference>
<evidence type="ECO:0000259" key="2">
    <source>
        <dbReference type="PROSITE" id="PS51294"/>
    </source>
</evidence>
<feature type="domain" description="HTH myb-type" evidence="2">
    <location>
        <begin position="19"/>
        <end position="66"/>
    </location>
</feature>
<dbReference type="PROSITE" id="PS51294">
    <property type="entry name" value="HTH_MYB"/>
    <property type="match status" value="3"/>
</dbReference>
<protein>
    <recommendedName>
        <fullName evidence="5">Myb-like DNA-binding domain containing protein</fullName>
    </recommendedName>
</protein>
<dbReference type="InterPro" id="IPR050560">
    <property type="entry name" value="MYB_TF"/>
</dbReference>
<dbReference type="InterPro" id="IPR009057">
    <property type="entry name" value="Homeodomain-like_sf"/>
</dbReference>
<gene>
    <name evidence="3" type="ORF">M9Y10_004755</name>
</gene>
<feature type="domain" description="HTH myb-type" evidence="2">
    <location>
        <begin position="67"/>
        <end position="122"/>
    </location>
</feature>
<dbReference type="Gene3D" id="1.10.10.60">
    <property type="entry name" value="Homeodomain-like"/>
    <property type="match status" value="3"/>
</dbReference>
<feature type="domain" description="Myb-like" evidence="1">
    <location>
        <begin position="67"/>
        <end position="118"/>
    </location>
</feature>
<dbReference type="CDD" id="cd00167">
    <property type="entry name" value="SANT"/>
    <property type="match status" value="3"/>
</dbReference>
<name>A0ABR2JJF8_9EUKA</name>
<feature type="domain" description="Myb-like" evidence="1">
    <location>
        <begin position="119"/>
        <end position="169"/>
    </location>
</feature>
<evidence type="ECO:0008006" key="5">
    <source>
        <dbReference type="Google" id="ProtNLM"/>
    </source>
</evidence>
<evidence type="ECO:0000313" key="4">
    <source>
        <dbReference type="Proteomes" id="UP001470230"/>
    </source>
</evidence>
<dbReference type="Pfam" id="PF00249">
    <property type="entry name" value="Myb_DNA-binding"/>
    <property type="match status" value="3"/>
</dbReference>
<accession>A0ABR2JJF8</accession>
<dbReference type="SMART" id="SM00717">
    <property type="entry name" value="SANT"/>
    <property type="match status" value="3"/>
</dbReference>
<dbReference type="EMBL" id="JAPFFF010000011">
    <property type="protein sequence ID" value="KAK8877992.1"/>
    <property type="molecule type" value="Genomic_DNA"/>
</dbReference>
<feature type="domain" description="Myb-like" evidence="1">
    <location>
        <begin position="15"/>
        <end position="66"/>
    </location>
</feature>
<feature type="domain" description="HTH myb-type" evidence="2">
    <location>
        <begin position="123"/>
        <end position="173"/>
    </location>
</feature>
<sequence length="329" mass="37290">MSESLAPTRKQHKNRSHPKITKWNQKEDNLLLSLVKNSHHVSWTELAPQFPGKTAQQISERWSKVVDPSLIKGGWTREEDETITNYVAQYGVKNWTKLAKLLPGRIGKQCRERWRNHLDPNNKSGSWTQEEDNLLIKLHAEYGNSWVKIAGFMSGRSDNSIKNRWNSTLKKRVLASGVALSEACPQNITPNLSSPKVGPELPSNYVQEIMQGIEPRNMENIGNMGNMGNIGNISIMHTPEKATKPVDTPDSIPKPEWNGDSKQAFSSDSMWINPFDSPFLSKSPFTPLMKSSFSPWMSSNETLFTPRLMRSPHFGNDASQYIMDILDKE</sequence>
<dbReference type="PANTHER" id="PTHR45614:SF25">
    <property type="entry name" value="MYB PROTEIN"/>
    <property type="match status" value="1"/>
</dbReference>
<proteinExistence type="predicted"/>
<dbReference type="SUPFAM" id="SSF46689">
    <property type="entry name" value="Homeodomain-like"/>
    <property type="match status" value="2"/>
</dbReference>
<dbReference type="PROSITE" id="PS50090">
    <property type="entry name" value="MYB_LIKE"/>
    <property type="match status" value="3"/>
</dbReference>
<dbReference type="InterPro" id="IPR017930">
    <property type="entry name" value="Myb_dom"/>
</dbReference>
<evidence type="ECO:0000259" key="1">
    <source>
        <dbReference type="PROSITE" id="PS50090"/>
    </source>
</evidence>
<reference evidence="3 4" key="1">
    <citation type="submission" date="2024-04" db="EMBL/GenBank/DDBJ databases">
        <title>Tritrichomonas musculus Genome.</title>
        <authorList>
            <person name="Alves-Ferreira E."/>
            <person name="Grigg M."/>
            <person name="Lorenzi H."/>
            <person name="Galac M."/>
        </authorList>
    </citation>
    <scope>NUCLEOTIDE SEQUENCE [LARGE SCALE GENOMIC DNA]</scope>
    <source>
        <strain evidence="3 4">EAF2021</strain>
    </source>
</reference>
<dbReference type="Proteomes" id="UP001470230">
    <property type="component" value="Unassembled WGS sequence"/>
</dbReference>
<dbReference type="InterPro" id="IPR001005">
    <property type="entry name" value="SANT/Myb"/>
</dbReference>
<keyword evidence="4" id="KW-1185">Reference proteome</keyword>
<evidence type="ECO:0000313" key="3">
    <source>
        <dbReference type="EMBL" id="KAK8877992.1"/>
    </source>
</evidence>
<organism evidence="3 4">
    <name type="scientific">Tritrichomonas musculus</name>
    <dbReference type="NCBI Taxonomy" id="1915356"/>
    <lineage>
        <taxon>Eukaryota</taxon>
        <taxon>Metamonada</taxon>
        <taxon>Parabasalia</taxon>
        <taxon>Tritrichomonadida</taxon>
        <taxon>Tritrichomonadidae</taxon>
        <taxon>Tritrichomonas</taxon>
    </lineage>
</organism>
<comment type="caution">
    <text evidence="3">The sequence shown here is derived from an EMBL/GenBank/DDBJ whole genome shotgun (WGS) entry which is preliminary data.</text>
</comment>